<dbReference type="Pfam" id="PF00535">
    <property type="entry name" value="Glycos_transf_2"/>
    <property type="match status" value="1"/>
</dbReference>
<evidence type="ECO:0000256" key="1">
    <source>
        <dbReference type="SAM" id="Phobius"/>
    </source>
</evidence>
<dbReference type="InterPro" id="IPR001173">
    <property type="entry name" value="Glyco_trans_2-like"/>
</dbReference>
<dbReference type="EC" id="2.4.1.305" evidence="3"/>
<dbReference type="SUPFAM" id="SSF53448">
    <property type="entry name" value="Nucleotide-diphospho-sugar transferases"/>
    <property type="match status" value="1"/>
</dbReference>
<dbReference type="Proteomes" id="UP000271469">
    <property type="component" value="Chromosome"/>
</dbReference>
<organism evidence="3 4">
    <name type="scientific">Gordonia insulae</name>
    <dbReference type="NCBI Taxonomy" id="2420509"/>
    <lineage>
        <taxon>Bacteria</taxon>
        <taxon>Bacillati</taxon>
        <taxon>Actinomycetota</taxon>
        <taxon>Actinomycetes</taxon>
        <taxon>Mycobacteriales</taxon>
        <taxon>Gordoniaceae</taxon>
        <taxon>Gordonia</taxon>
    </lineage>
</organism>
<evidence type="ECO:0000313" key="3">
    <source>
        <dbReference type="EMBL" id="AZG45705.1"/>
    </source>
</evidence>
<dbReference type="InterPro" id="IPR050834">
    <property type="entry name" value="Glycosyltransf_2"/>
</dbReference>
<sequence>MPTKASSPQTAPDPLEAAVVDTGLDLVVCCYTRARLHTMLPALSRAVEQLDPTDEVLVVVDHNEDLRTELLDVVPDRVRVIANERERGLSGARNTGLHAARAGIVVFLDDDATLQGDGLEVIRERFTAPDIVAVGGGVEPAWHAGTQPAWFPEEFGWVVGCDYRGLPADGADIRNPIGAAMAVRRRPLVDIGGFSRHLGRRGTFPAGCEETLMGIALRERHPGARLIRDTRFSVRHEVTPERTTLRYFVRRCYQEGRSKATLSALTSADLALASERDYTRRILTSALWRHRRTPARAAMVVVGFVTTVAGFAVGTIQNQLAPRARRERER</sequence>
<reference evidence="3 4" key="1">
    <citation type="submission" date="2018-11" db="EMBL/GenBank/DDBJ databases">
        <title>Gordonia insulae sp. nov., isolated from an island soil.</title>
        <authorList>
            <person name="Kim Y.S."/>
            <person name="Kim S.B."/>
        </authorList>
    </citation>
    <scope>NUCLEOTIDE SEQUENCE [LARGE SCALE GENOMIC DNA]</scope>
    <source>
        <strain evidence="3 4">MMS17-SY073</strain>
    </source>
</reference>
<name>A0A3G8JM66_9ACTN</name>
<evidence type="ECO:0000259" key="2">
    <source>
        <dbReference type="Pfam" id="PF00535"/>
    </source>
</evidence>
<protein>
    <submittedName>
        <fullName evidence="3">UDP-Glc:alpha-D-GlcNAc-diphosphoundecaprenol beta-1,3-glucosyltransferase WfgD</fullName>
        <ecNumber evidence="3">2.4.1.305</ecNumber>
    </submittedName>
</protein>
<keyword evidence="3" id="KW-0808">Transferase</keyword>
<keyword evidence="1" id="KW-0812">Transmembrane</keyword>
<proteinExistence type="predicted"/>
<accession>A0A3G8JM66</accession>
<keyword evidence="3" id="KW-0328">Glycosyltransferase</keyword>
<feature type="transmembrane region" description="Helical" evidence="1">
    <location>
        <begin position="297"/>
        <end position="316"/>
    </location>
</feature>
<keyword evidence="1" id="KW-0472">Membrane</keyword>
<dbReference type="AlphaFoldDB" id="A0A3G8JM66"/>
<keyword evidence="4" id="KW-1185">Reference proteome</keyword>
<dbReference type="Gene3D" id="3.90.550.10">
    <property type="entry name" value="Spore Coat Polysaccharide Biosynthesis Protein SpsA, Chain A"/>
    <property type="match status" value="1"/>
</dbReference>
<keyword evidence="1" id="KW-1133">Transmembrane helix</keyword>
<dbReference type="GO" id="GO:0016757">
    <property type="term" value="F:glycosyltransferase activity"/>
    <property type="evidence" value="ECO:0007669"/>
    <property type="project" value="UniProtKB-KW"/>
</dbReference>
<dbReference type="EMBL" id="CP033972">
    <property type="protein sequence ID" value="AZG45705.1"/>
    <property type="molecule type" value="Genomic_DNA"/>
</dbReference>
<dbReference type="OrthoDB" id="153025at2"/>
<dbReference type="PANTHER" id="PTHR43685">
    <property type="entry name" value="GLYCOSYLTRANSFERASE"/>
    <property type="match status" value="1"/>
</dbReference>
<gene>
    <name evidence="3" type="primary">wfgD</name>
    <name evidence="3" type="ORF">D7316_02305</name>
</gene>
<dbReference type="PANTHER" id="PTHR43685:SF2">
    <property type="entry name" value="GLYCOSYLTRANSFERASE 2-LIKE DOMAIN-CONTAINING PROTEIN"/>
    <property type="match status" value="1"/>
</dbReference>
<dbReference type="KEGG" id="gom:D7316_02305"/>
<evidence type="ECO:0000313" key="4">
    <source>
        <dbReference type="Proteomes" id="UP000271469"/>
    </source>
</evidence>
<feature type="domain" description="Glycosyltransferase 2-like" evidence="2">
    <location>
        <begin position="26"/>
        <end position="188"/>
    </location>
</feature>
<dbReference type="InterPro" id="IPR029044">
    <property type="entry name" value="Nucleotide-diphossugar_trans"/>
</dbReference>